<organism evidence="1 2">
    <name type="scientific">Araneus ventricosus</name>
    <name type="common">Orbweaver spider</name>
    <name type="synonym">Epeira ventricosa</name>
    <dbReference type="NCBI Taxonomy" id="182803"/>
    <lineage>
        <taxon>Eukaryota</taxon>
        <taxon>Metazoa</taxon>
        <taxon>Ecdysozoa</taxon>
        <taxon>Arthropoda</taxon>
        <taxon>Chelicerata</taxon>
        <taxon>Arachnida</taxon>
        <taxon>Araneae</taxon>
        <taxon>Araneomorphae</taxon>
        <taxon>Entelegynae</taxon>
        <taxon>Araneoidea</taxon>
        <taxon>Araneidae</taxon>
        <taxon>Araneus</taxon>
    </lineage>
</organism>
<protein>
    <submittedName>
        <fullName evidence="1">Uncharacterized protein</fullName>
    </submittedName>
</protein>
<gene>
    <name evidence="1" type="ORF">AVEN_211395_1</name>
</gene>
<dbReference type="AlphaFoldDB" id="A0A4Y2MY53"/>
<dbReference type="OrthoDB" id="6765664at2759"/>
<proteinExistence type="predicted"/>
<name>A0A4Y2MY53_ARAVE</name>
<sequence length="77" mass="8429">MDIDFVQDLQKKSYGDNAIGCVQMKKDVDLCTVKGRITPEHRVRKTAYPFATVCNESEDAILLCVKCSGFAASQAGV</sequence>
<evidence type="ECO:0000313" key="1">
    <source>
        <dbReference type="EMBL" id="GBN31472.1"/>
    </source>
</evidence>
<evidence type="ECO:0000313" key="2">
    <source>
        <dbReference type="Proteomes" id="UP000499080"/>
    </source>
</evidence>
<keyword evidence="2" id="KW-1185">Reference proteome</keyword>
<accession>A0A4Y2MY53</accession>
<comment type="caution">
    <text evidence="1">The sequence shown here is derived from an EMBL/GenBank/DDBJ whole genome shotgun (WGS) entry which is preliminary data.</text>
</comment>
<dbReference type="EMBL" id="BGPR01008084">
    <property type="protein sequence ID" value="GBN31472.1"/>
    <property type="molecule type" value="Genomic_DNA"/>
</dbReference>
<reference evidence="1 2" key="1">
    <citation type="journal article" date="2019" name="Sci. Rep.">
        <title>Orb-weaving spider Araneus ventricosus genome elucidates the spidroin gene catalogue.</title>
        <authorList>
            <person name="Kono N."/>
            <person name="Nakamura H."/>
            <person name="Ohtoshi R."/>
            <person name="Moran D.A.P."/>
            <person name="Shinohara A."/>
            <person name="Yoshida Y."/>
            <person name="Fujiwara M."/>
            <person name="Mori M."/>
            <person name="Tomita M."/>
            <person name="Arakawa K."/>
        </authorList>
    </citation>
    <scope>NUCLEOTIDE SEQUENCE [LARGE SCALE GENOMIC DNA]</scope>
</reference>
<dbReference type="Proteomes" id="UP000499080">
    <property type="component" value="Unassembled WGS sequence"/>
</dbReference>